<evidence type="ECO:0000313" key="1">
    <source>
        <dbReference type="EMBL" id="GFK92415.1"/>
    </source>
</evidence>
<dbReference type="EMBL" id="BLTE01000001">
    <property type="protein sequence ID" value="GFK92415.1"/>
    <property type="molecule type" value="Genomic_DNA"/>
</dbReference>
<name>A0A6V8LVX6_9BACT</name>
<sequence length="94" mass="10806">MPEREKFGVQMEEQLERLREKIDKVKTKAEARGEGSIGKFEEKLSRLESKYDLARYKLTLLRKGGGSAWGELKEGFENAFHELKDALSKAKGKF</sequence>
<dbReference type="RefSeq" id="WP_173080496.1">
    <property type="nucleotide sequence ID" value="NZ_BLTE01000001.1"/>
</dbReference>
<dbReference type="AlphaFoldDB" id="A0A6V8LVX6"/>
<gene>
    <name evidence="1" type="ORF">NNJEOMEG_00240</name>
</gene>
<keyword evidence="2" id="KW-1185">Reference proteome</keyword>
<protein>
    <submittedName>
        <fullName evidence="1">Uncharacterized protein</fullName>
    </submittedName>
</protein>
<reference evidence="1 2" key="2">
    <citation type="submission" date="2020-05" db="EMBL/GenBank/DDBJ databases">
        <title>Draft genome sequence of Desulfovibrio sp. strainFSS-1.</title>
        <authorList>
            <person name="Shimoshige H."/>
            <person name="Kobayashi H."/>
            <person name="Maekawa T."/>
        </authorList>
    </citation>
    <scope>NUCLEOTIDE SEQUENCE [LARGE SCALE GENOMIC DNA]</scope>
    <source>
        <strain evidence="1 2">SIID29052-01</strain>
    </source>
</reference>
<reference evidence="1 2" key="1">
    <citation type="submission" date="2020-04" db="EMBL/GenBank/DDBJ databases">
        <authorList>
            <consortium name="Desulfovibrio sp. FSS-1 genome sequencing consortium"/>
            <person name="Shimoshige H."/>
            <person name="Kobayashi H."/>
            <person name="Maekawa T."/>
        </authorList>
    </citation>
    <scope>NUCLEOTIDE SEQUENCE [LARGE SCALE GENOMIC DNA]</scope>
    <source>
        <strain evidence="1 2">SIID29052-01</strain>
    </source>
</reference>
<dbReference type="Proteomes" id="UP000494245">
    <property type="component" value="Unassembled WGS sequence"/>
</dbReference>
<comment type="caution">
    <text evidence="1">The sequence shown here is derived from an EMBL/GenBank/DDBJ whole genome shotgun (WGS) entry which is preliminary data.</text>
</comment>
<accession>A0A6V8LVX6</accession>
<proteinExistence type="predicted"/>
<organism evidence="1 2">
    <name type="scientific">Fundidesulfovibrio magnetotacticus</name>
    <dbReference type="NCBI Taxonomy" id="2730080"/>
    <lineage>
        <taxon>Bacteria</taxon>
        <taxon>Pseudomonadati</taxon>
        <taxon>Thermodesulfobacteriota</taxon>
        <taxon>Desulfovibrionia</taxon>
        <taxon>Desulfovibrionales</taxon>
        <taxon>Desulfovibrionaceae</taxon>
        <taxon>Fundidesulfovibrio</taxon>
    </lineage>
</organism>
<evidence type="ECO:0000313" key="2">
    <source>
        <dbReference type="Proteomes" id="UP000494245"/>
    </source>
</evidence>